<dbReference type="Gene3D" id="3.80.10.10">
    <property type="entry name" value="Ribonuclease Inhibitor"/>
    <property type="match status" value="2"/>
</dbReference>
<dbReference type="PANTHER" id="PTHR34145:SF28">
    <property type="entry name" value="F-BOX DOMAIN-CONTAINING PROTEIN"/>
    <property type="match status" value="1"/>
</dbReference>
<dbReference type="InterPro" id="IPR036047">
    <property type="entry name" value="F-box-like_dom_sf"/>
</dbReference>
<dbReference type="PROSITE" id="PS50181">
    <property type="entry name" value="FBOX"/>
    <property type="match status" value="1"/>
</dbReference>
<dbReference type="CDD" id="cd22160">
    <property type="entry name" value="F-box_AtFBL13-like"/>
    <property type="match status" value="1"/>
</dbReference>
<dbReference type="PANTHER" id="PTHR34145">
    <property type="entry name" value="OS02G0105600 PROTEIN"/>
    <property type="match status" value="1"/>
</dbReference>
<dbReference type="InterPro" id="IPR053781">
    <property type="entry name" value="F-box_AtFBL13-like"/>
</dbReference>
<proteinExistence type="predicted"/>
<dbReference type="InterPro" id="IPR001810">
    <property type="entry name" value="F-box_dom"/>
</dbReference>
<dbReference type="Pfam" id="PF00646">
    <property type="entry name" value="F-box"/>
    <property type="match status" value="1"/>
</dbReference>
<protein>
    <recommendedName>
        <fullName evidence="1">F-box domain-containing protein</fullName>
    </recommendedName>
</protein>
<keyword evidence="3" id="KW-1185">Reference proteome</keyword>
<sequence>MEERSPIDRISSLPDEIIHKILYRLDAAKQAARTSALSRRWLHLWRTYPVVEFHGEEFNLSFSFQRYKKIADLLAALASRLSLYYENKRTPLESFRLSLLTMTDHTRGEDLAVVLRSALDRADYGSPLEVVIRTERAQILPKGSFSNFSRTKVLELVGCCLDGLGKVSLQGLQVLHLVNVTLREQWLYGFVGNAPNLESLSLQMCGGIGRLEVSARDFPKLKTLDIRTGESDSGTELQLTTAPFLESLVFHESGQPCKLRAESLCSAPNLKFVRIVSSREWTEVDLDGFITQLPFLSKLEILRIFLGFDSRMELRLSSSPCRNSLKVIDIRGRCNLNIESPSAAPNLRVLKLGVPLGFTQSQLDGLVSNLPSLESLYLEINHDGSSSSSSGRGMTKMRVSPHRRLRVLELHDYYGTEALEELEIDAPNLVHARYSGSGFRFPEKINVLHVPSDCQFIVEGQCDHIAETRLTHESFLGLRHSLSALSRFHLVLLLRGLDLSQEVSFDLSRAESTSPPLIIQYLRIEISLRRWTKVRYGATFLDGLFWACRPKLVSVSECYDGIAVLPKFIPEQIQNKDIAANCCYGAKCWRHHLRNVKMETVIHSKIWFELTWC</sequence>
<comment type="caution">
    <text evidence="2">The sequence shown here is derived from an EMBL/GenBank/DDBJ whole genome shotgun (WGS) entry which is preliminary data.</text>
</comment>
<evidence type="ECO:0000313" key="2">
    <source>
        <dbReference type="EMBL" id="CAI0398340.1"/>
    </source>
</evidence>
<dbReference type="Gene3D" id="1.20.1280.50">
    <property type="match status" value="1"/>
</dbReference>
<feature type="domain" description="F-box" evidence="1">
    <location>
        <begin position="7"/>
        <end position="44"/>
    </location>
</feature>
<organism evidence="2 3">
    <name type="scientific">Linum tenue</name>
    <dbReference type="NCBI Taxonomy" id="586396"/>
    <lineage>
        <taxon>Eukaryota</taxon>
        <taxon>Viridiplantae</taxon>
        <taxon>Streptophyta</taxon>
        <taxon>Embryophyta</taxon>
        <taxon>Tracheophyta</taxon>
        <taxon>Spermatophyta</taxon>
        <taxon>Magnoliopsida</taxon>
        <taxon>eudicotyledons</taxon>
        <taxon>Gunneridae</taxon>
        <taxon>Pentapetalae</taxon>
        <taxon>rosids</taxon>
        <taxon>fabids</taxon>
        <taxon>Malpighiales</taxon>
        <taxon>Linaceae</taxon>
        <taxon>Linum</taxon>
    </lineage>
</organism>
<dbReference type="AlphaFoldDB" id="A0AAV0ILA6"/>
<evidence type="ECO:0000313" key="3">
    <source>
        <dbReference type="Proteomes" id="UP001154282"/>
    </source>
</evidence>
<dbReference type="InterPro" id="IPR032675">
    <property type="entry name" value="LRR_dom_sf"/>
</dbReference>
<name>A0AAV0ILA6_9ROSI</name>
<evidence type="ECO:0000259" key="1">
    <source>
        <dbReference type="PROSITE" id="PS50181"/>
    </source>
</evidence>
<dbReference type="Pfam" id="PF24758">
    <property type="entry name" value="LRR_At5g56370"/>
    <property type="match status" value="1"/>
</dbReference>
<dbReference type="SUPFAM" id="SSF81383">
    <property type="entry name" value="F-box domain"/>
    <property type="match status" value="1"/>
</dbReference>
<gene>
    <name evidence="2" type="ORF">LITE_LOCUS9870</name>
</gene>
<dbReference type="EMBL" id="CAMGYJ010000004">
    <property type="protein sequence ID" value="CAI0398340.1"/>
    <property type="molecule type" value="Genomic_DNA"/>
</dbReference>
<accession>A0AAV0ILA6</accession>
<dbReference type="InterPro" id="IPR053772">
    <property type="entry name" value="At1g61320/At1g61330-like"/>
</dbReference>
<dbReference type="Proteomes" id="UP001154282">
    <property type="component" value="Unassembled WGS sequence"/>
</dbReference>
<dbReference type="InterPro" id="IPR055411">
    <property type="entry name" value="LRR_FXL15/At3g58940/PEG3-like"/>
</dbReference>
<reference evidence="2" key="1">
    <citation type="submission" date="2022-08" db="EMBL/GenBank/DDBJ databases">
        <authorList>
            <person name="Gutierrez-Valencia J."/>
        </authorList>
    </citation>
    <scope>NUCLEOTIDE SEQUENCE</scope>
</reference>
<dbReference type="SUPFAM" id="SSF52058">
    <property type="entry name" value="L domain-like"/>
    <property type="match status" value="1"/>
</dbReference>